<dbReference type="PANTHER" id="PTHR32060:SF30">
    <property type="entry name" value="CARBOXY-TERMINAL PROCESSING PROTEASE CTPA"/>
    <property type="match status" value="1"/>
</dbReference>
<dbReference type="Proteomes" id="UP001501844">
    <property type="component" value="Unassembled WGS sequence"/>
</dbReference>
<reference evidence="3" key="1">
    <citation type="journal article" date="2019" name="Int. J. Syst. Evol. Microbiol.">
        <title>The Global Catalogue of Microorganisms (GCM) 10K type strain sequencing project: providing services to taxonomists for standard genome sequencing and annotation.</title>
        <authorList>
            <consortium name="The Broad Institute Genomics Platform"/>
            <consortium name="The Broad Institute Genome Sequencing Center for Infectious Disease"/>
            <person name="Wu L."/>
            <person name="Ma J."/>
        </authorList>
    </citation>
    <scope>NUCLEOTIDE SEQUENCE [LARGE SCALE GENOMIC DNA]</scope>
    <source>
        <strain evidence="3">JCM 17917</strain>
    </source>
</reference>
<dbReference type="Gene3D" id="3.90.226.10">
    <property type="entry name" value="2-enoyl-CoA Hydratase, Chain A, domain 1"/>
    <property type="match status" value="1"/>
</dbReference>
<evidence type="ECO:0000313" key="2">
    <source>
        <dbReference type="EMBL" id="GAA4307940.1"/>
    </source>
</evidence>
<keyword evidence="3" id="KW-1185">Reference proteome</keyword>
<dbReference type="SMART" id="SM00245">
    <property type="entry name" value="TSPc"/>
    <property type="match status" value="1"/>
</dbReference>
<feature type="domain" description="Tail specific protease" evidence="1">
    <location>
        <begin position="184"/>
        <end position="410"/>
    </location>
</feature>
<dbReference type="EMBL" id="BAABGX010000002">
    <property type="protein sequence ID" value="GAA4307940.1"/>
    <property type="molecule type" value="Genomic_DNA"/>
</dbReference>
<dbReference type="SUPFAM" id="SSF52096">
    <property type="entry name" value="ClpP/crotonase"/>
    <property type="match status" value="1"/>
</dbReference>
<dbReference type="InterPro" id="IPR005151">
    <property type="entry name" value="Tail-specific_protease"/>
</dbReference>
<evidence type="ECO:0000313" key="3">
    <source>
        <dbReference type="Proteomes" id="UP001501844"/>
    </source>
</evidence>
<protein>
    <submittedName>
        <fullName evidence="2">S41 family peptidase</fullName>
    </submittedName>
</protein>
<gene>
    <name evidence="2" type="ORF">GCM10023183_24200</name>
</gene>
<organism evidence="2 3">
    <name type="scientific">Nibribacter koreensis</name>
    <dbReference type="NCBI Taxonomy" id="1084519"/>
    <lineage>
        <taxon>Bacteria</taxon>
        <taxon>Pseudomonadati</taxon>
        <taxon>Bacteroidota</taxon>
        <taxon>Cytophagia</taxon>
        <taxon>Cytophagales</taxon>
        <taxon>Hymenobacteraceae</taxon>
        <taxon>Nibribacter</taxon>
    </lineage>
</organism>
<evidence type="ECO:0000259" key="1">
    <source>
        <dbReference type="SMART" id="SM00245"/>
    </source>
</evidence>
<proteinExistence type="predicted"/>
<dbReference type="PANTHER" id="PTHR32060">
    <property type="entry name" value="TAIL-SPECIFIC PROTEASE"/>
    <property type="match status" value="1"/>
</dbReference>
<name>A0ABP8FP28_9BACT</name>
<dbReference type="RefSeq" id="WP_345166411.1">
    <property type="nucleotide sequence ID" value="NZ_BAABGX010000002.1"/>
</dbReference>
<dbReference type="Pfam" id="PF03572">
    <property type="entry name" value="Peptidase_S41"/>
    <property type="match status" value="1"/>
</dbReference>
<comment type="caution">
    <text evidence="2">The sequence shown here is derived from an EMBL/GenBank/DDBJ whole genome shotgun (WGS) entry which is preliminary data.</text>
</comment>
<dbReference type="InterPro" id="IPR029045">
    <property type="entry name" value="ClpP/crotonase-like_dom_sf"/>
</dbReference>
<accession>A0ABP8FP28</accession>
<sequence>MGYLRSSLEETHFNLYAYTSKPEFEKNYKRIINSLTTDSLTLLQATNLFQKVVTKAQTGHCEIDFPAYSYILYAQNGGTVFPLEIALENGKAYVRKNFSGNKAIQIGTQVTSMNGQKVDKILAQLYPHISAERLYFKNAKLEFWSLPRLYWQVFGEQDSFEVAFLHGGKTTAHTLSAISIMDYENNRQGEILRSARSFKFLGNTAYLHPGAFSGDPATGEASFKHFVDSAFAAIRHQKADVLVIDLRNNAGGHNAYSDYLISHIATKPFKWNSSFQLKPSTLLKDQIRLQKDTSDNYSQAILTHATGQVFDYATESYLPAIDDKRFKGKVYVLINRQTYSMAAVTAALVQDYQFAILVGEETGDLPTLYASQFSFNLPATSVQVKVPKGYMVRPNKSQALKGVQPDIVIKDHLLDEEDEILNGLLSRITPSNK</sequence>